<evidence type="ECO:0000313" key="2">
    <source>
        <dbReference type="Proteomes" id="UP000249645"/>
    </source>
</evidence>
<dbReference type="SUPFAM" id="SSF51126">
    <property type="entry name" value="Pectin lyase-like"/>
    <property type="match status" value="1"/>
</dbReference>
<dbReference type="AlphaFoldDB" id="A0A2W5GTU6"/>
<reference evidence="1 2" key="1">
    <citation type="submission" date="2017-11" db="EMBL/GenBank/DDBJ databases">
        <title>Infants hospitalized years apart are colonized by the same room-sourced microbial strains.</title>
        <authorList>
            <person name="Brooks B."/>
            <person name="Olm M.R."/>
            <person name="Firek B.A."/>
            <person name="Baker R."/>
            <person name="Thomas B.C."/>
            <person name="Morowitz M.J."/>
            <person name="Banfield J.F."/>
        </authorList>
    </citation>
    <scope>NUCLEOTIDE SEQUENCE [LARGE SCALE GENOMIC DNA]</scope>
    <source>
        <strain evidence="1">S2_009_000_R2_76</strain>
    </source>
</reference>
<protein>
    <submittedName>
        <fullName evidence="1">Endopygalactorunase</fullName>
    </submittedName>
</protein>
<dbReference type="InterPro" id="IPR051801">
    <property type="entry name" value="GH28_Enzymes"/>
</dbReference>
<accession>A0A2W5GTU6</accession>
<gene>
    <name evidence="1" type="ORF">DI598_13310</name>
</gene>
<dbReference type="Gene3D" id="2.160.20.10">
    <property type="entry name" value="Single-stranded right-handed beta-helix, Pectin lyase-like"/>
    <property type="match status" value="1"/>
</dbReference>
<sequence>MKRIILLPIIVLFPFFLWAKDYNASLFSIYADGQTNNTKSIQKAIDFIHENGGGRLVFYVGRYLTGTIFLKSNVTIKLEEGAVLVGASSLYDYNSKNYPKA</sequence>
<comment type="caution">
    <text evidence="1">The sequence shown here is derived from an EMBL/GenBank/DDBJ whole genome shotgun (WGS) entry which is preliminary data.</text>
</comment>
<proteinExistence type="predicted"/>
<dbReference type="Proteomes" id="UP000249645">
    <property type="component" value="Unassembled WGS sequence"/>
</dbReference>
<name>A0A2W5GTU6_9SPHI</name>
<dbReference type="InterPro" id="IPR011050">
    <property type="entry name" value="Pectin_lyase_fold/virulence"/>
</dbReference>
<dbReference type="EMBL" id="QFOI01000267">
    <property type="protein sequence ID" value="PZP45359.1"/>
    <property type="molecule type" value="Genomic_DNA"/>
</dbReference>
<dbReference type="InterPro" id="IPR012334">
    <property type="entry name" value="Pectin_lyas_fold"/>
</dbReference>
<feature type="non-terminal residue" evidence="1">
    <location>
        <position position="101"/>
    </location>
</feature>
<dbReference type="PANTHER" id="PTHR31339">
    <property type="entry name" value="PECTIN LYASE-RELATED"/>
    <property type="match status" value="1"/>
</dbReference>
<dbReference type="PANTHER" id="PTHR31339:SF9">
    <property type="entry name" value="PLASMIN AND FIBRONECTIN-BINDING PROTEIN A"/>
    <property type="match status" value="1"/>
</dbReference>
<evidence type="ECO:0000313" key="1">
    <source>
        <dbReference type="EMBL" id="PZP45359.1"/>
    </source>
</evidence>
<organism evidence="1 2">
    <name type="scientific">Pseudopedobacter saltans</name>
    <dbReference type="NCBI Taxonomy" id="151895"/>
    <lineage>
        <taxon>Bacteria</taxon>
        <taxon>Pseudomonadati</taxon>
        <taxon>Bacteroidota</taxon>
        <taxon>Sphingobacteriia</taxon>
        <taxon>Sphingobacteriales</taxon>
        <taxon>Sphingobacteriaceae</taxon>
        <taxon>Pseudopedobacter</taxon>
    </lineage>
</organism>